<dbReference type="AlphaFoldDB" id="A0A921MJH0"/>
<organism evidence="11 12">
    <name type="scientific">Pseudoflavonifractor capillosus</name>
    <dbReference type="NCBI Taxonomy" id="106588"/>
    <lineage>
        <taxon>Bacteria</taxon>
        <taxon>Bacillati</taxon>
        <taxon>Bacillota</taxon>
        <taxon>Clostridia</taxon>
        <taxon>Eubacteriales</taxon>
        <taxon>Oscillospiraceae</taxon>
        <taxon>Pseudoflavonifractor</taxon>
    </lineage>
</organism>
<dbReference type="PANTHER" id="PTHR35789">
    <property type="entry name" value="SPORE GERMINATION PROTEIN B3"/>
    <property type="match status" value="1"/>
</dbReference>
<reference evidence="11" key="2">
    <citation type="submission" date="2021-09" db="EMBL/GenBank/DDBJ databases">
        <authorList>
            <person name="Gilroy R."/>
        </authorList>
    </citation>
    <scope>NUCLEOTIDE SEQUENCE</scope>
    <source>
        <strain evidence="11">CHK179-5677</strain>
    </source>
</reference>
<dbReference type="InterPro" id="IPR046953">
    <property type="entry name" value="Spore_GerAC-like_C"/>
</dbReference>
<dbReference type="GO" id="GO:0009847">
    <property type="term" value="P:spore germination"/>
    <property type="evidence" value="ECO:0007669"/>
    <property type="project" value="InterPro"/>
</dbReference>
<evidence type="ECO:0000256" key="7">
    <source>
        <dbReference type="ARBA" id="ARBA00023288"/>
    </source>
</evidence>
<keyword evidence="5" id="KW-0472">Membrane</keyword>
<evidence type="ECO:0000256" key="6">
    <source>
        <dbReference type="ARBA" id="ARBA00023139"/>
    </source>
</evidence>
<evidence type="ECO:0000256" key="1">
    <source>
        <dbReference type="ARBA" id="ARBA00004635"/>
    </source>
</evidence>
<dbReference type="InterPro" id="IPR038501">
    <property type="entry name" value="Spore_GerAC_C_sf"/>
</dbReference>
<evidence type="ECO:0000256" key="8">
    <source>
        <dbReference type="SAM" id="SignalP"/>
    </source>
</evidence>
<keyword evidence="6" id="KW-0564">Palmitate</keyword>
<protein>
    <submittedName>
        <fullName evidence="11">Spore gernimation protein GerC</fullName>
    </submittedName>
</protein>
<evidence type="ECO:0000256" key="3">
    <source>
        <dbReference type="ARBA" id="ARBA00022544"/>
    </source>
</evidence>
<evidence type="ECO:0000256" key="5">
    <source>
        <dbReference type="ARBA" id="ARBA00023136"/>
    </source>
</evidence>
<reference evidence="11" key="1">
    <citation type="journal article" date="2021" name="PeerJ">
        <title>Extensive microbial diversity within the chicken gut microbiome revealed by metagenomics and culture.</title>
        <authorList>
            <person name="Gilroy R."/>
            <person name="Ravi A."/>
            <person name="Getino M."/>
            <person name="Pursley I."/>
            <person name="Horton D.L."/>
            <person name="Alikhan N.F."/>
            <person name="Baker D."/>
            <person name="Gharbi K."/>
            <person name="Hall N."/>
            <person name="Watson M."/>
            <person name="Adriaenssens E.M."/>
            <person name="Foster-Nyarko E."/>
            <person name="Jarju S."/>
            <person name="Secka A."/>
            <person name="Antonio M."/>
            <person name="Oren A."/>
            <person name="Chaudhuri R.R."/>
            <person name="La Ragione R."/>
            <person name="Hildebrand F."/>
            <person name="Pallen M.J."/>
        </authorList>
    </citation>
    <scope>NUCLEOTIDE SEQUENCE</scope>
    <source>
        <strain evidence="11">CHK179-5677</strain>
    </source>
</reference>
<dbReference type="Pfam" id="PF25198">
    <property type="entry name" value="Spore_GerAC_N"/>
    <property type="match status" value="1"/>
</dbReference>
<accession>A0A921MJH0</accession>
<evidence type="ECO:0000259" key="10">
    <source>
        <dbReference type="Pfam" id="PF25198"/>
    </source>
</evidence>
<dbReference type="InterPro" id="IPR057336">
    <property type="entry name" value="GerAC_N"/>
</dbReference>
<dbReference type="Pfam" id="PF05504">
    <property type="entry name" value="Spore_GerAC"/>
    <property type="match status" value="1"/>
</dbReference>
<dbReference type="GO" id="GO:0016020">
    <property type="term" value="C:membrane"/>
    <property type="evidence" value="ECO:0007669"/>
    <property type="project" value="UniProtKB-SubCell"/>
</dbReference>
<comment type="caution">
    <text evidence="11">The sequence shown here is derived from an EMBL/GenBank/DDBJ whole genome shotgun (WGS) entry which is preliminary data.</text>
</comment>
<evidence type="ECO:0000313" key="12">
    <source>
        <dbReference type="Proteomes" id="UP000760668"/>
    </source>
</evidence>
<comment type="similarity">
    <text evidence="2">Belongs to the GerABKC lipoprotein family.</text>
</comment>
<dbReference type="Proteomes" id="UP000760668">
    <property type="component" value="Unassembled WGS sequence"/>
</dbReference>
<dbReference type="Gene3D" id="3.30.300.210">
    <property type="entry name" value="Nutrient germinant receptor protein C, domain 3"/>
    <property type="match status" value="1"/>
</dbReference>
<evidence type="ECO:0000313" key="11">
    <source>
        <dbReference type="EMBL" id="HJG85698.1"/>
    </source>
</evidence>
<evidence type="ECO:0000256" key="2">
    <source>
        <dbReference type="ARBA" id="ARBA00007886"/>
    </source>
</evidence>
<evidence type="ECO:0000256" key="4">
    <source>
        <dbReference type="ARBA" id="ARBA00022729"/>
    </source>
</evidence>
<dbReference type="RefSeq" id="WP_295369319.1">
    <property type="nucleotide sequence ID" value="NZ_DYUC01000013.1"/>
</dbReference>
<proteinExistence type="inferred from homology"/>
<evidence type="ECO:0000259" key="9">
    <source>
        <dbReference type="Pfam" id="PF05504"/>
    </source>
</evidence>
<sequence>MRRAFAVMTLAALCLSLTGYGGQSWLPEGRELENMVLMRTLGVDRAEEGVMVTAASAEQSGGEQPAVVYSHSAGTVSAACLAMQSRGSAYIFYGHVGQLLAGEELAAAGLEEALGYVERDIEMRLDTEFYVVRGGNASDAITALSKSGTSASERLESMAEDAGLMAASMPRTVRELLSDTARCGATFAPALTLTGKEGDYDLAADGYALLKDSTLIGFADGDAALGINLLLGRVEADVVECPTKEGTAALRVVGAETKISPNFEKGALTGLTVECAVDANVAQGPKNMDLEHSTEEQRALEAALAGIERDRIAAALTLLQTLNADCLDLCRKAGMSAPWRWAALQEQWGEAFSDLPIRVEVTAGIRRGYDVK</sequence>
<name>A0A921MJH0_9FIRM</name>
<comment type="subcellular location">
    <subcellularLocation>
        <location evidence="1">Membrane</location>
        <topology evidence="1">Lipid-anchor</topology>
    </subcellularLocation>
</comment>
<feature type="domain" description="Spore germination GerAC-like C-terminal" evidence="9">
    <location>
        <begin position="205"/>
        <end position="367"/>
    </location>
</feature>
<gene>
    <name evidence="11" type="ORF">K8V01_01515</name>
</gene>
<dbReference type="InterPro" id="IPR008844">
    <property type="entry name" value="Spore_GerAC-like"/>
</dbReference>
<keyword evidence="4 8" id="KW-0732">Signal</keyword>
<feature type="chain" id="PRO_5039412974" evidence="8">
    <location>
        <begin position="22"/>
        <end position="372"/>
    </location>
</feature>
<dbReference type="PANTHER" id="PTHR35789:SF1">
    <property type="entry name" value="SPORE GERMINATION PROTEIN B3"/>
    <property type="match status" value="1"/>
</dbReference>
<feature type="signal peptide" evidence="8">
    <location>
        <begin position="1"/>
        <end position="21"/>
    </location>
</feature>
<feature type="domain" description="Spore germination protein N-terminal" evidence="10">
    <location>
        <begin position="30"/>
        <end position="192"/>
    </location>
</feature>
<keyword evidence="3" id="KW-0309">Germination</keyword>
<keyword evidence="7" id="KW-0449">Lipoprotein</keyword>
<dbReference type="EMBL" id="DYUC01000013">
    <property type="protein sequence ID" value="HJG85698.1"/>
    <property type="molecule type" value="Genomic_DNA"/>
</dbReference>